<comment type="caution">
    <text evidence="3">The sequence shown here is derived from an EMBL/GenBank/DDBJ whole genome shotgun (WGS) entry which is preliminary data.</text>
</comment>
<organism evidence="3 4">
    <name type="scientific">Rhizoctonia solani</name>
    <dbReference type="NCBI Taxonomy" id="456999"/>
    <lineage>
        <taxon>Eukaryota</taxon>
        <taxon>Fungi</taxon>
        <taxon>Dikarya</taxon>
        <taxon>Basidiomycota</taxon>
        <taxon>Agaricomycotina</taxon>
        <taxon>Agaricomycetes</taxon>
        <taxon>Cantharellales</taxon>
        <taxon>Ceratobasidiaceae</taxon>
        <taxon>Rhizoctonia</taxon>
    </lineage>
</organism>
<evidence type="ECO:0000256" key="2">
    <source>
        <dbReference type="SAM" id="Phobius"/>
    </source>
</evidence>
<protein>
    <submittedName>
        <fullName evidence="3">Uncharacterized protein</fullName>
    </submittedName>
</protein>
<proteinExistence type="predicted"/>
<dbReference type="OrthoDB" id="550575at2759"/>
<evidence type="ECO:0000256" key="1">
    <source>
        <dbReference type="SAM" id="MobiDB-lite"/>
    </source>
</evidence>
<feature type="transmembrane region" description="Helical" evidence="2">
    <location>
        <begin position="60"/>
        <end position="81"/>
    </location>
</feature>
<gene>
    <name evidence="3" type="ORF">RDB_LOCUS93816</name>
</gene>
<accession>A0A8H3HDS7</accession>
<dbReference type="AlphaFoldDB" id="A0A8H3HDS7"/>
<evidence type="ECO:0000313" key="4">
    <source>
        <dbReference type="Proteomes" id="UP000663850"/>
    </source>
</evidence>
<feature type="compositionally biased region" description="Polar residues" evidence="1">
    <location>
        <begin position="88"/>
        <end position="98"/>
    </location>
</feature>
<dbReference type="EMBL" id="CAJMWZ010005035">
    <property type="protein sequence ID" value="CAE6499690.1"/>
    <property type="molecule type" value="Genomic_DNA"/>
</dbReference>
<feature type="non-terminal residue" evidence="3">
    <location>
        <position position="1"/>
    </location>
</feature>
<evidence type="ECO:0000313" key="3">
    <source>
        <dbReference type="EMBL" id="CAE6499690.1"/>
    </source>
</evidence>
<feature type="region of interest" description="Disordered" evidence="1">
    <location>
        <begin position="88"/>
        <end position="134"/>
    </location>
</feature>
<reference evidence="3" key="1">
    <citation type="submission" date="2021-01" db="EMBL/GenBank/DDBJ databases">
        <authorList>
            <person name="Kaushik A."/>
        </authorList>
    </citation>
    <scope>NUCLEOTIDE SEQUENCE</scope>
    <source>
        <strain evidence="3">Type strain: AG8-Rh-89/</strain>
    </source>
</reference>
<keyword evidence="2" id="KW-0812">Transmembrane</keyword>
<keyword evidence="2" id="KW-1133">Transmembrane helix</keyword>
<keyword evidence="2" id="KW-0472">Membrane</keyword>
<dbReference type="Proteomes" id="UP000663850">
    <property type="component" value="Unassembled WGS sequence"/>
</dbReference>
<name>A0A8H3HDS7_9AGAM</name>
<sequence>MIDNKPIKETGKLTLVIYPTCRLKLDDQVNFGVVNGLSQGYVKLYGRDPDNRAPHVNRQLTVALCIVCIFTLAIHTVSVLFRLSISGDTKSSQGNTQLRGRRNDVIAAPMPTRDHPKSLDTAPRSPSCDGVYGRGRKPSVEEITSLALLNATQGEWFKHYPVDVGVLANFEYDQVKAKTASAAVEVADDAYIHPSCISHESRWST</sequence>